<accession>A0A0J6W8I3</accession>
<reference evidence="2 3" key="1">
    <citation type="journal article" date="2015" name="Genome Biol. Evol.">
        <title>Characterization of Three Mycobacterium spp. with Potential Use in Bioremediation by Genome Sequencing and Comparative Genomics.</title>
        <authorList>
            <person name="Das S."/>
            <person name="Pettersson B.M."/>
            <person name="Behra P.R."/>
            <person name="Ramesh M."/>
            <person name="Dasgupta S."/>
            <person name="Bhattacharya A."/>
            <person name="Kirsebom L.A."/>
        </authorList>
    </citation>
    <scope>NUCLEOTIDE SEQUENCE [LARGE SCALE GENOMIC DNA]</scope>
    <source>
        <strain evidence="2 3">DSM 44219</strain>
    </source>
</reference>
<dbReference type="Proteomes" id="UP000036176">
    <property type="component" value="Unassembled WGS sequence"/>
</dbReference>
<proteinExistence type="predicted"/>
<dbReference type="EMBL" id="JYNX01000037">
    <property type="protein sequence ID" value="KMO78869.1"/>
    <property type="molecule type" value="Genomic_DNA"/>
</dbReference>
<feature type="compositionally biased region" description="Basic and acidic residues" evidence="1">
    <location>
        <begin position="19"/>
        <end position="33"/>
    </location>
</feature>
<name>A0A0J6W8I3_MYCCU</name>
<organism evidence="2 3">
    <name type="scientific">Mycolicibacterium chubuense</name>
    <name type="common">Mycobacterium chubuense</name>
    <dbReference type="NCBI Taxonomy" id="1800"/>
    <lineage>
        <taxon>Bacteria</taxon>
        <taxon>Bacillati</taxon>
        <taxon>Actinomycetota</taxon>
        <taxon>Actinomycetes</taxon>
        <taxon>Mycobacteriales</taxon>
        <taxon>Mycobacteriaceae</taxon>
        <taxon>Mycolicibacterium</taxon>
    </lineage>
</organism>
<dbReference type="RefSeq" id="WP_165762023.1">
    <property type="nucleotide sequence ID" value="NZ_JYNX01000037.1"/>
</dbReference>
<sequence>MTMPSDAAKSVETHGSNEGPRDHEGVDTDHTAYVDENNVPHPGDANEAE</sequence>
<evidence type="ECO:0000313" key="2">
    <source>
        <dbReference type="EMBL" id="KMO78869.1"/>
    </source>
</evidence>
<dbReference type="PATRIC" id="fig|1800.3.peg.3118"/>
<dbReference type="AlphaFoldDB" id="A0A0J6W8I3"/>
<feature type="region of interest" description="Disordered" evidence="1">
    <location>
        <begin position="1"/>
        <end position="49"/>
    </location>
</feature>
<evidence type="ECO:0000313" key="3">
    <source>
        <dbReference type="Proteomes" id="UP000036176"/>
    </source>
</evidence>
<protein>
    <submittedName>
        <fullName evidence="2">Uncharacterized protein</fullName>
    </submittedName>
</protein>
<gene>
    <name evidence="2" type="ORF">MCHUDSM44219_03107</name>
</gene>
<keyword evidence="3" id="KW-1185">Reference proteome</keyword>
<comment type="caution">
    <text evidence="2">The sequence shown here is derived from an EMBL/GenBank/DDBJ whole genome shotgun (WGS) entry which is preliminary data.</text>
</comment>
<evidence type="ECO:0000256" key="1">
    <source>
        <dbReference type="SAM" id="MobiDB-lite"/>
    </source>
</evidence>